<dbReference type="OrthoDB" id="2602945at2"/>
<dbReference type="EMBL" id="JAGGMB010000005">
    <property type="protein sequence ID" value="MBP2077614.1"/>
    <property type="molecule type" value="Genomic_DNA"/>
</dbReference>
<accession>A0A9X0YS08</accession>
<name>A0A9X0YS08_9BACI</name>
<proteinExistence type="predicted"/>
<sequence length="153" mass="18398">MTLVDNFEVEQIFEDRIYERHQFKLKVHGNQYVGNFHDGEIQWLNPHPKQDLGDTYLKAVESEVHRLLDEHGVKDETDDIEVKPLFADQTHDVHQFKLMIQGNEYKGIFRDDEIQWFHPKPERHLKDERVEKVEEKVQEKIQKHIEESKNDAK</sequence>
<dbReference type="RefSeq" id="WP_149476268.1">
    <property type="nucleotide sequence ID" value="NZ_JAGGMB010000005.1"/>
</dbReference>
<evidence type="ECO:0000313" key="1">
    <source>
        <dbReference type="EMBL" id="MBP2077614.1"/>
    </source>
</evidence>
<reference evidence="1" key="1">
    <citation type="submission" date="2021-03" db="EMBL/GenBank/DDBJ databases">
        <title>Genomic Encyclopedia of Type Strains, Phase IV (KMG-IV): sequencing the most valuable type-strain genomes for metagenomic binning, comparative biology and taxonomic classification.</title>
        <authorList>
            <person name="Goeker M."/>
        </authorList>
    </citation>
    <scope>NUCLEOTIDE SEQUENCE</scope>
    <source>
        <strain evidence="1">DSM 107338</strain>
    </source>
</reference>
<organism evidence="1 2">
    <name type="scientific">Oceanobacillus polygoni</name>
    <dbReference type="NCBI Taxonomy" id="1235259"/>
    <lineage>
        <taxon>Bacteria</taxon>
        <taxon>Bacillati</taxon>
        <taxon>Bacillota</taxon>
        <taxon>Bacilli</taxon>
        <taxon>Bacillales</taxon>
        <taxon>Bacillaceae</taxon>
        <taxon>Oceanobacillus</taxon>
    </lineage>
</organism>
<evidence type="ECO:0008006" key="3">
    <source>
        <dbReference type="Google" id="ProtNLM"/>
    </source>
</evidence>
<keyword evidence="2" id="KW-1185">Reference proteome</keyword>
<gene>
    <name evidence="1" type="ORF">J2Z64_001869</name>
</gene>
<dbReference type="AlphaFoldDB" id="A0A9X0YS08"/>
<evidence type="ECO:0000313" key="2">
    <source>
        <dbReference type="Proteomes" id="UP001138793"/>
    </source>
</evidence>
<comment type="caution">
    <text evidence="1">The sequence shown here is derived from an EMBL/GenBank/DDBJ whole genome shotgun (WGS) entry which is preliminary data.</text>
</comment>
<protein>
    <recommendedName>
        <fullName evidence="3">HicA family toxin-antitoxin system</fullName>
    </recommendedName>
</protein>
<dbReference type="Proteomes" id="UP001138793">
    <property type="component" value="Unassembled WGS sequence"/>
</dbReference>